<sequence length="141" mass="16536">MITYLLLIFSFQPLSFSLSLSPLKILFSRLSNLNCTTPAVIFALKICSMGIFQTFNENFVYYTFVSIFVFLPETLFPVSPVFFISLFSPFLSKGKPHTDCTSTFSQVYKLLFKFHDNSNQNLPLFLKKRRNIKWLFFFFEI</sequence>
<evidence type="ECO:0000313" key="2">
    <source>
        <dbReference type="EMBL" id="CAG6637757.1"/>
    </source>
</evidence>
<accession>A0A8D8VVY6</accession>
<name>A0A8D8VVY6_9HEMI</name>
<evidence type="ECO:0000256" key="1">
    <source>
        <dbReference type="SAM" id="Phobius"/>
    </source>
</evidence>
<keyword evidence="1" id="KW-1133">Transmembrane helix</keyword>
<protein>
    <submittedName>
        <fullName evidence="2">Uncharacterized protein</fullName>
    </submittedName>
</protein>
<dbReference type="EMBL" id="HBUF01099487">
    <property type="protein sequence ID" value="CAG6637757.1"/>
    <property type="molecule type" value="Transcribed_RNA"/>
</dbReference>
<dbReference type="AlphaFoldDB" id="A0A8D8VVY6"/>
<feature type="transmembrane region" description="Helical" evidence="1">
    <location>
        <begin position="61"/>
        <end position="87"/>
    </location>
</feature>
<feature type="transmembrane region" description="Helical" evidence="1">
    <location>
        <begin position="39"/>
        <end position="55"/>
    </location>
</feature>
<proteinExistence type="predicted"/>
<feature type="transmembrane region" description="Helical" evidence="1">
    <location>
        <begin position="6"/>
        <end position="27"/>
    </location>
</feature>
<keyword evidence="1" id="KW-0812">Transmembrane</keyword>
<keyword evidence="1" id="KW-0472">Membrane</keyword>
<reference evidence="2" key="1">
    <citation type="submission" date="2021-05" db="EMBL/GenBank/DDBJ databases">
        <authorList>
            <person name="Alioto T."/>
            <person name="Alioto T."/>
            <person name="Gomez Garrido J."/>
        </authorList>
    </citation>
    <scope>NUCLEOTIDE SEQUENCE</scope>
</reference>
<organism evidence="2">
    <name type="scientific">Cacopsylla melanoneura</name>
    <dbReference type="NCBI Taxonomy" id="428564"/>
    <lineage>
        <taxon>Eukaryota</taxon>
        <taxon>Metazoa</taxon>
        <taxon>Ecdysozoa</taxon>
        <taxon>Arthropoda</taxon>
        <taxon>Hexapoda</taxon>
        <taxon>Insecta</taxon>
        <taxon>Pterygota</taxon>
        <taxon>Neoptera</taxon>
        <taxon>Paraneoptera</taxon>
        <taxon>Hemiptera</taxon>
        <taxon>Sternorrhyncha</taxon>
        <taxon>Psylloidea</taxon>
        <taxon>Psyllidae</taxon>
        <taxon>Psyllinae</taxon>
        <taxon>Cacopsylla</taxon>
    </lineage>
</organism>